<dbReference type="GO" id="GO:0006422">
    <property type="term" value="P:aspartyl-tRNA aminoacylation"/>
    <property type="evidence" value="ECO:0007669"/>
    <property type="project" value="UniProtKB-UniRule"/>
</dbReference>
<dbReference type="GO" id="GO:0005524">
    <property type="term" value="F:ATP binding"/>
    <property type="evidence" value="ECO:0007669"/>
    <property type="project" value="UniProtKB-UniRule"/>
</dbReference>
<feature type="binding site" evidence="8">
    <location>
        <position position="444"/>
    </location>
    <ligand>
        <name>L-aspartate</name>
        <dbReference type="ChEBI" id="CHEBI:29991"/>
    </ligand>
</feature>
<comment type="similarity">
    <text evidence="1 8">Belongs to the class-II aminoacyl-tRNA synthetase family. Type 1 subfamily.</text>
</comment>
<dbReference type="HAMAP" id="MF_00044">
    <property type="entry name" value="Asp_tRNA_synth_type1"/>
    <property type="match status" value="1"/>
</dbReference>
<comment type="subunit">
    <text evidence="2 8">Homodimer.</text>
</comment>
<feature type="binding site" evidence="8">
    <location>
        <begin position="528"/>
        <end position="531"/>
    </location>
    <ligand>
        <name>ATP</name>
        <dbReference type="ChEBI" id="CHEBI:30616"/>
    </ligand>
</feature>
<dbReference type="PATRIC" id="fig|198422.3.peg.134"/>
<keyword evidence="5 8" id="KW-0067">ATP-binding</keyword>
<evidence type="ECO:0000256" key="7">
    <source>
        <dbReference type="ARBA" id="ARBA00023146"/>
    </source>
</evidence>
<feature type="binding site" evidence="8">
    <location>
        <position position="228"/>
    </location>
    <ligand>
        <name>ATP</name>
        <dbReference type="ChEBI" id="CHEBI:30616"/>
    </ligand>
</feature>
<gene>
    <name evidence="8 10" type="primary">aspS</name>
    <name evidence="10" type="ORF">AlmWB_00480</name>
</gene>
<keyword evidence="8" id="KW-0963">Cytoplasm</keyword>
<dbReference type="InterPro" id="IPR002312">
    <property type="entry name" value="Asp/Asn-tRNA-synth_IIb"/>
</dbReference>
<feature type="binding site" evidence="8">
    <location>
        <position position="483"/>
    </location>
    <ligand>
        <name>L-aspartate</name>
        <dbReference type="ChEBI" id="CHEBI:29991"/>
    </ligand>
</feature>
<dbReference type="PANTHER" id="PTHR22594">
    <property type="entry name" value="ASPARTYL/LYSYL-TRNA SYNTHETASE"/>
    <property type="match status" value="1"/>
</dbReference>
<dbReference type="Gene3D" id="3.30.930.10">
    <property type="entry name" value="Bira Bifunctional Protein, Domain 2"/>
    <property type="match status" value="1"/>
</dbReference>
<comment type="subcellular location">
    <subcellularLocation>
        <location evidence="8">Cytoplasm</location>
    </subcellularLocation>
</comment>
<dbReference type="PROSITE" id="PS50862">
    <property type="entry name" value="AA_TRNA_LIGASE_II"/>
    <property type="match status" value="1"/>
</dbReference>
<feature type="binding site" evidence="8">
    <location>
        <begin position="219"/>
        <end position="221"/>
    </location>
    <ligand>
        <name>ATP</name>
        <dbReference type="ChEBI" id="CHEBI:30616"/>
    </ligand>
</feature>
<dbReference type="GO" id="GO:0005737">
    <property type="term" value="C:cytoplasm"/>
    <property type="evidence" value="ECO:0007669"/>
    <property type="project" value="UniProtKB-SubCell"/>
</dbReference>
<comment type="caution">
    <text evidence="8">Lacks conserved residue(s) required for the propagation of feature annotation.</text>
</comment>
<dbReference type="PRINTS" id="PR01042">
    <property type="entry name" value="TRNASYNTHASP"/>
</dbReference>
<dbReference type="GO" id="GO:0004815">
    <property type="term" value="F:aspartate-tRNA ligase activity"/>
    <property type="evidence" value="ECO:0007669"/>
    <property type="project" value="UniProtKB-UniRule"/>
</dbReference>
<dbReference type="AlphaFoldDB" id="A0A0L0MJC1"/>
<organism evidence="10 11">
    <name type="scientific">Candidatus Phytoplasma phoenicium</name>
    <dbReference type="NCBI Taxonomy" id="198422"/>
    <lineage>
        <taxon>Bacteria</taxon>
        <taxon>Bacillati</taxon>
        <taxon>Mycoplasmatota</taxon>
        <taxon>Mollicutes</taxon>
        <taxon>Acholeplasmatales</taxon>
        <taxon>Acholeplasmataceae</taxon>
        <taxon>Candidatus Phytoplasma</taxon>
        <taxon>16SrIX (Pigeon pea witches'-broom group)</taxon>
    </lineage>
</organism>
<evidence type="ECO:0000256" key="4">
    <source>
        <dbReference type="ARBA" id="ARBA00022741"/>
    </source>
</evidence>
<dbReference type="InterPro" id="IPR004364">
    <property type="entry name" value="Aa-tRNA-synt_II"/>
</dbReference>
<dbReference type="EC" id="6.1.1.12" evidence="8"/>
<dbReference type="InterPro" id="IPR047090">
    <property type="entry name" value="AspRS_core"/>
</dbReference>
<dbReference type="NCBIfam" id="TIGR00459">
    <property type="entry name" value="aspS_bact"/>
    <property type="match status" value="1"/>
</dbReference>
<feature type="binding site" evidence="8">
    <location>
        <position position="173"/>
    </location>
    <ligand>
        <name>L-aspartate</name>
        <dbReference type="ChEBI" id="CHEBI:29991"/>
    </ligand>
</feature>
<dbReference type="SUPFAM" id="SSF55261">
    <property type="entry name" value="GAD domain-like"/>
    <property type="match status" value="1"/>
</dbReference>
<dbReference type="OrthoDB" id="9801152at2"/>
<dbReference type="InterPro" id="IPR004115">
    <property type="entry name" value="GAD-like_sf"/>
</dbReference>
<keyword evidence="4 8" id="KW-0547">Nucleotide-binding</keyword>
<comment type="catalytic activity">
    <reaction evidence="8">
        <text>tRNA(Asp) + L-aspartate + ATP = L-aspartyl-tRNA(Asp) + AMP + diphosphate</text>
        <dbReference type="Rhea" id="RHEA:19649"/>
        <dbReference type="Rhea" id="RHEA-COMP:9660"/>
        <dbReference type="Rhea" id="RHEA-COMP:9678"/>
        <dbReference type="ChEBI" id="CHEBI:29991"/>
        <dbReference type="ChEBI" id="CHEBI:30616"/>
        <dbReference type="ChEBI" id="CHEBI:33019"/>
        <dbReference type="ChEBI" id="CHEBI:78442"/>
        <dbReference type="ChEBI" id="CHEBI:78516"/>
        <dbReference type="ChEBI" id="CHEBI:456215"/>
        <dbReference type="EC" id="6.1.1.12"/>
    </reaction>
</comment>
<dbReference type="SUPFAM" id="SSF50249">
    <property type="entry name" value="Nucleic acid-binding proteins"/>
    <property type="match status" value="1"/>
</dbReference>
<feature type="binding site" evidence="8">
    <location>
        <position position="476"/>
    </location>
    <ligand>
        <name>ATP</name>
        <dbReference type="ChEBI" id="CHEBI:30616"/>
    </ligand>
</feature>
<comment type="function">
    <text evidence="8">Catalyzes the attachment of L-aspartate to tRNA(Asp) in a two-step reaction: L-aspartate is first activated by ATP to form Asp-AMP and then transferred to the acceptor end of tRNA(Asp).</text>
</comment>
<keyword evidence="11" id="KW-1185">Reference proteome</keyword>
<dbReference type="CDD" id="cd00777">
    <property type="entry name" value="AspRS_core"/>
    <property type="match status" value="1"/>
</dbReference>
<evidence type="ECO:0000259" key="9">
    <source>
        <dbReference type="PROSITE" id="PS50862"/>
    </source>
</evidence>
<dbReference type="Pfam" id="PF00152">
    <property type="entry name" value="tRNA-synt_2"/>
    <property type="match status" value="1"/>
</dbReference>
<dbReference type="Proteomes" id="UP000037086">
    <property type="component" value="Unassembled WGS sequence"/>
</dbReference>
<evidence type="ECO:0000256" key="1">
    <source>
        <dbReference type="ARBA" id="ARBA00006303"/>
    </source>
</evidence>
<comment type="caution">
    <text evidence="10">The sequence shown here is derived from an EMBL/GenBank/DDBJ whole genome shotgun (WGS) entry which is preliminary data.</text>
</comment>
<evidence type="ECO:0000256" key="8">
    <source>
        <dbReference type="HAMAP-Rule" id="MF_00044"/>
    </source>
</evidence>
<feature type="binding site" evidence="8">
    <location>
        <position position="219"/>
    </location>
    <ligand>
        <name>L-aspartate</name>
        <dbReference type="ChEBI" id="CHEBI:29991"/>
    </ligand>
</feature>
<dbReference type="Pfam" id="PF01336">
    <property type="entry name" value="tRNA_anti-codon"/>
    <property type="match status" value="1"/>
</dbReference>
<dbReference type="GO" id="GO:0003676">
    <property type="term" value="F:nucleic acid binding"/>
    <property type="evidence" value="ECO:0007669"/>
    <property type="project" value="InterPro"/>
</dbReference>
<dbReference type="EMBL" id="JPSQ01000003">
    <property type="protein sequence ID" value="KND62747.1"/>
    <property type="molecule type" value="Genomic_DNA"/>
</dbReference>
<evidence type="ECO:0000313" key="10">
    <source>
        <dbReference type="EMBL" id="KND62747.1"/>
    </source>
</evidence>
<dbReference type="PANTHER" id="PTHR22594:SF5">
    <property type="entry name" value="ASPARTATE--TRNA LIGASE, MITOCHONDRIAL"/>
    <property type="match status" value="1"/>
</dbReference>
<dbReference type="NCBIfam" id="NF001750">
    <property type="entry name" value="PRK00476.1"/>
    <property type="match status" value="1"/>
</dbReference>
<feature type="domain" description="Aminoacyl-transfer RNA synthetases class-II family profile" evidence="9">
    <location>
        <begin position="107"/>
        <end position="549"/>
    </location>
</feature>
<feature type="region of interest" description="Aspartate" evidence="8">
    <location>
        <begin position="197"/>
        <end position="200"/>
    </location>
</feature>
<protein>
    <recommendedName>
        <fullName evidence="8">Aspartate--tRNA ligase</fullName>
        <ecNumber evidence="8">6.1.1.12</ecNumber>
    </recommendedName>
    <alternativeName>
        <fullName evidence="8">Aspartyl-tRNA synthetase</fullName>
        <shortName evidence="8">AspRS</shortName>
    </alternativeName>
</protein>
<dbReference type="RefSeq" id="WP_050336984.1">
    <property type="nucleotide sequence ID" value="NZ_JPSQ01000003.1"/>
</dbReference>
<dbReference type="CDD" id="cd04317">
    <property type="entry name" value="EcAspRS_like_N"/>
    <property type="match status" value="1"/>
</dbReference>
<evidence type="ECO:0000256" key="5">
    <source>
        <dbReference type="ARBA" id="ARBA00022840"/>
    </source>
</evidence>
<proteinExistence type="inferred from homology"/>
<dbReference type="InterPro" id="IPR045864">
    <property type="entry name" value="aa-tRNA-synth_II/BPL/LPL"/>
</dbReference>
<name>A0A0L0MJC1_9MOLU</name>
<dbReference type="InterPro" id="IPR047089">
    <property type="entry name" value="Asp-tRNA-ligase_1_N"/>
</dbReference>
<evidence type="ECO:0000256" key="6">
    <source>
        <dbReference type="ARBA" id="ARBA00022917"/>
    </source>
</evidence>
<evidence type="ECO:0000256" key="2">
    <source>
        <dbReference type="ARBA" id="ARBA00011738"/>
    </source>
</evidence>
<dbReference type="InterPro" id="IPR006195">
    <property type="entry name" value="aa-tRNA-synth_II"/>
</dbReference>
<dbReference type="Gene3D" id="2.40.50.140">
    <property type="entry name" value="Nucleic acid-binding proteins"/>
    <property type="match status" value="1"/>
</dbReference>
<sequence length="583" mass="68006">MNNKYILANNELTLLNQGQIVLLKGWIARKRNLGNKIFLVLRDLSGIIQLVVDNQHPQYAEIVGVKIESVVEIKGLVVERINKNYNLKTGEIEILIDRWKVLSQAHPLPLNILEKNEVFEEQRLKYRYLDLRRNEAKYYLLQRHKITQIIRQTLLKNYFLELETPILSKSTPEGARDYLVPSRIHPHHFYALPQSPQLFKQLYMIAGFERYFQIARCFRDEDLRSDRQPEFTQVDIEASFLSQEEIMGLIEEIIVNLFQMCWQKSLTIPLPRMTYHHALNTYGTDKPDLRFQLHIEDFTSYFATTNLINKSGQRIVKGIKLTASQTNIIIVSNKTINEYKKLIKTQNHLDLQFLMKENHKLKGYLNKFITNDTFLAEGESCFLISDIVQDNHDLEYLLKTLGFLRNKLGQICHLIEPSQESLLWIVDFPLLEWNKQESRYSSMHHPFTAAENLYLINEQPHNVKAKAYDLIWNGFEVGGGSLRNYNPEEQEIIFKTLGFKPEEIKKRFGFFIEALSYGTPPHGGIALGLDRLVMLLTKTNNIKDVIAFPKTQSAQDLIFGTPNIVEPEQMEILKLHFDKISKK</sequence>
<dbReference type="Gene3D" id="3.30.1360.30">
    <property type="entry name" value="GAD-like domain"/>
    <property type="match status" value="1"/>
</dbReference>
<evidence type="ECO:0000256" key="3">
    <source>
        <dbReference type="ARBA" id="ARBA00022598"/>
    </source>
</evidence>
<keyword evidence="7 8" id="KW-0030">Aminoacyl-tRNA synthetase</keyword>
<dbReference type="SUPFAM" id="SSF55681">
    <property type="entry name" value="Class II aaRS and biotin synthetases"/>
    <property type="match status" value="1"/>
</dbReference>
<reference evidence="10 11" key="1">
    <citation type="journal article" date="2015" name="BMC Microbiol.">
        <title>'Candidatus Phytoplasma phoenicium' associated with almond witches'-broom disease: from draft genome to genetic diversity among strain populations.</title>
        <authorList>
            <person name="Quaglino F."/>
            <person name="Kube M."/>
            <person name="Jawhari M."/>
            <person name="Abou-Jawdah Y."/>
            <person name="Siewert C."/>
            <person name="Choueiri E."/>
            <person name="Sobh H."/>
            <person name="Casati P."/>
            <person name="Tedeschi R."/>
            <person name="Molino Lova M."/>
            <person name="Alma A."/>
            <person name="Bianco P.A."/>
        </authorList>
    </citation>
    <scope>NUCLEOTIDE SEQUENCE [LARGE SCALE GENOMIC DNA]</scope>
    <source>
        <strain evidence="10 11">SA213</strain>
    </source>
</reference>
<accession>A0A0L0MJC1</accession>
<keyword evidence="3 8" id="KW-0436">Ligase</keyword>
<dbReference type="InterPro" id="IPR004365">
    <property type="entry name" value="NA-bd_OB_tRNA"/>
</dbReference>
<dbReference type="InterPro" id="IPR012340">
    <property type="entry name" value="NA-bd_OB-fold"/>
</dbReference>
<evidence type="ECO:0000313" key="11">
    <source>
        <dbReference type="Proteomes" id="UP000037086"/>
    </source>
</evidence>
<dbReference type="InterPro" id="IPR004524">
    <property type="entry name" value="Asp-tRNA-ligase_1"/>
</dbReference>
<keyword evidence="6 8" id="KW-0648">Protein biosynthesis</keyword>